<reference evidence="1 2" key="1">
    <citation type="journal article" date="2021" name="Hortic Res">
        <title>The domestication of Cucurbita argyrosperma as revealed by the genome of its wild relative.</title>
        <authorList>
            <person name="Barrera-Redondo J."/>
            <person name="Sanchez-de la Vega G."/>
            <person name="Aguirre-Liguori J.A."/>
            <person name="Castellanos-Morales G."/>
            <person name="Gutierrez-Guerrero Y.T."/>
            <person name="Aguirre-Dugua X."/>
            <person name="Aguirre-Planter E."/>
            <person name="Tenaillon M.I."/>
            <person name="Lira-Saade R."/>
            <person name="Eguiarte L.E."/>
        </authorList>
    </citation>
    <scope>NUCLEOTIDE SEQUENCE [LARGE SCALE GENOMIC DNA]</scope>
    <source>
        <strain evidence="1">JBR-2021</strain>
    </source>
</reference>
<protein>
    <submittedName>
        <fullName evidence="1">Uncharacterized protein</fullName>
    </submittedName>
</protein>
<dbReference type="Proteomes" id="UP000685013">
    <property type="component" value="Chromosome 14"/>
</dbReference>
<accession>A0AAV6MJP8</accession>
<organism evidence="1 2">
    <name type="scientific">Cucurbita argyrosperma subsp. sororia</name>
    <dbReference type="NCBI Taxonomy" id="37648"/>
    <lineage>
        <taxon>Eukaryota</taxon>
        <taxon>Viridiplantae</taxon>
        <taxon>Streptophyta</taxon>
        <taxon>Embryophyta</taxon>
        <taxon>Tracheophyta</taxon>
        <taxon>Spermatophyta</taxon>
        <taxon>Magnoliopsida</taxon>
        <taxon>eudicotyledons</taxon>
        <taxon>Gunneridae</taxon>
        <taxon>Pentapetalae</taxon>
        <taxon>rosids</taxon>
        <taxon>fabids</taxon>
        <taxon>Cucurbitales</taxon>
        <taxon>Cucurbitaceae</taxon>
        <taxon>Cucurbiteae</taxon>
        <taxon>Cucurbita</taxon>
    </lineage>
</organism>
<evidence type="ECO:0000313" key="1">
    <source>
        <dbReference type="EMBL" id="KAG6581690.1"/>
    </source>
</evidence>
<sequence>MDEMGDRICRLVESERVKNVEIVRLKDENNGLVLKVEEEREKWMMVCCKRDGIKADFDGWFEESGDLRRKMDERRRMRKGLWKRWRIWRRKARSCLVKRWKVRL</sequence>
<keyword evidence="2" id="KW-1185">Reference proteome</keyword>
<gene>
    <name evidence="1" type="ORF">SDJN03_21692</name>
</gene>
<dbReference type="AlphaFoldDB" id="A0AAV6MJP8"/>
<comment type="caution">
    <text evidence="1">The sequence shown here is derived from an EMBL/GenBank/DDBJ whole genome shotgun (WGS) entry which is preliminary data.</text>
</comment>
<name>A0AAV6MJP8_9ROSI</name>
<feature type="non-terminal residue" evidence="1">
    <location>
        <position position="1"/>
    </location>
</feature>
<dbReference type="EMBL" id="JAGKQH010000014">
    <property type="protein sequence ID" value="KAG6581690.1"/>
    <property type="molecule type" value="Genomic_DNA"/>
</dbReference>
<proteinExistence type="predicted"/>
<evidence type="ECO:0000313" key="2">
    <source>
        <dbReference type="Proteomes" id="UP000685013"/>
    </source>
</evidence>